<dbReference type="RefSeq" id="WP_094456351.1">
    <property type="nucleotide sequence ID" value="NZ_NOXU01000028.1"/>
</dbReference>
<dbReference type="InterPro" id="IPR006058">
    <property type="entry name" value="2Fe2S_fd_BS"/>
</dbReference>
<dbReference type="InterPro" id="IPR036010">
    <property type="entry name" value="2Fe-2S_ferredoxin-like_sf"/>
</dbReference>
<dbReference type="Proteomes" id="UP000216998">
    <property type="component" value="Unassembled WGS sequence"/>
</dbReference>
<dbReference type="GO" id="GO:0051537">
    <property type="term" value="F:2 iron, 2 sulfur cluster binding"/>
    <property type="evidence" value="ECO:0007669"/>
    <property type="project" value="InterPro"/>
</dbReference>
<dbReference type="InterPro" id="IPR012675">
    <property type="entry name" value="Beta-grasp_dom_sf"/>
</dbReference>
<dbReference type="Gene3D" id="2.40.30.10">
    <property type="entry name" value="Translation factors"/>
    <property type="match status" value="1"/>
</dbReference>
<evidence type="ECO:0000313" key="3">
    <source>
        <dbReference type="EMBL" id="OYQ34501.1"/>
    </source>
</evidence>
<reference evidence="3 4" key="1">
    <citation type="submission" date="2017-07" db="EMBL/GenBank/DDBJ databases">
        <title>Niveispirillum cyanobacteriorum sp. nov., isolated from cyanobacterial aggregates in a eutrophic lake.</title>
        <authorList>
            <person name="Cai H."/>
        </authorList>
    </citation>
    <scope>NUCLEOTIDE SEQUENCE [LARGE SCALE GENOMIC DNA]</scope>
    <source>
        <strain evidence="4">TH1-14</strain>
    </source>
</reference>
<dbReference type="AlphaFoldDB" id="A0A255YZ97"/>
<dbReference type="SUPFAM" id="SSF54292">
    <property type="entry name" value="2Fe-2S ferredoxin-like"/>
    <property type="match status" value="1"/>
</dbReference>
<dbReference type="CDD" id="cd06185">
    <property type="entry name" value="PDR_like"/>
    <property type="match status" value="1"/>
</dbReference>
<dbReference type="InterPro" id="IPR050415">
    <property type="entry name" value="MRET"/>
</dbReference>
<dbReference type="CDD" id="cd00207">
    <property type="entry name" value="fer2"/>
    <property type="match status" value="1"/>
</dbReference>
<accession>A0A255YZ97</accession>
<evidence type="ECO:0000313" key="4">
    <source>
        <dbReference type="Proteomes" id="UP000216998"/>
    </source>
</evidence>
<comment type="caution">
    <text evidence="3">The sequence shown here is derived from an EMBL/GenBank/DDBJ whole genome shotgun (WGS) entry which is preliminary data.</text>
</comment>
<dbReference type="Pfam" id="PF00970">
    <property type="entry name" value="FAD_binding_6"/>
    <property type="match status" value="1"/>
</dbReference>
<protein>
    <submittedName>
        <fullName evidence="3">Oxygenase</fullName>
    </submittedName>
</protein>
<dbReference type="PRINTS" id="PR00409">
    <property type="entry name" value="PHDIOXRDTASE"/>
</dbReference>
<dbReference type="SUPFAM" id="SSF63380">
    <property type="entry name" value="Riboflavin synthase domain-like"/>
    <property type="match status" value="1"/>
</dbReference>
<dbReference type="InterPro" id="IPR017927">
    <property type="entry name" value="FAD-bd_FR_type"/>
</dbReference>
<gene>
    <name evidence="3" type="ORF">CHU95_10775</name>
</gene>
<dbReference type="EMBL" id="NOXU01000028">
    <property type="protein sequence ID" value="OYQ34501.1"/>
    <property type="molecule type" value="Genomic_DNA"/>
</dbReference>
<dbReference type="InterPro" id="IPR001041">
    <property type="entry name" value="2Fe-2S_ferredoxin-type"/>
</dbReference>
<dbReference type="PANTHER" id="PTHR47354">
    <property type="entry name" value="NADH OXIDOREDUCTASE HCR"/>
    <property type="match status" value="1"/>
</dbReference>
<evidence type="ECO:0000259" key="2">
    <source>
        <dbReference type="PROSITE" id="PS51384"/>
    </source>
</evidence>
<dbReference type="InterPro" id="IPR017938">
    <property type="entry name" value="Riboflavin_synthase-like_b-brl"/>
</dbReference>
<dbReference type="OrthoDB" id="9792185at2"/>
<dbReference type="Gene3D" id="3.40.50.80">
    <property type="entry name" value="Nucleotide-binding domain of ferredoxin-NADP reductase (FNR) module"/>
    <property type="match status" value="1"/>
</dbReference>
<dbReference type="SUPFAM" id="SSF52343">
    <property type="entry name" value="Ferredoxin reductase-like, C-terminal NADP-linked domain"/>
    <property type="match status" value="1"/>
</dbReference>
<dbReference type="GO" id="GO:0016491">
    <property type="term" value="F:oxidoreductase activity"/>
    <property type="evidence" value="ECO:0007669"/>
    <property type="project" value="InterPro"/>
</dbReference>
<feature type="domain" description="FAD-binding FR-type" evidence="2">
    <location>
        <begin position="5"/>
        <end position="106"/>
    </location>
</feature>
<dbReference type="PROSITE" id="PS51085">
    <property type="entry name" value="2FE2S_FER_2"/>
    <property type="match status" value="1"/>
</dbReference>
<sequence>MKNDAVWTDATIVAADDIADGVRRIEFATAKPMPAFDPGSHIAIRAPIAGGQAIRTYSCLPDAVPGQVAVGVKLHPHSRGGSRYMFSLKVGDKVRITTPENRFDLSWRAPDYLLLAGGIGVTPIYGMAQALVMHGADLRMEYGGPSLGAMPFREPLRTLLGDRLAVHAQDEGAMIDLDTAIARLSPAGELYICGPLPMLEAAKRAWAKAGRATSRFRYEVFGDTGRFSEAPFTVRVAGYDREVTVPSDRSLLDALEEAGIPMIHDCRRGECGLCAVDVLDHSGEIDHRDVFLSDAEKGEGTKLCACVSRIAGGRALIDTGYRPQR</sequence>
<dbReference type="Gene3D" id="3.10.20.30">
    <property type="match status" value="1"/>
</dbReference>
<organism evidence="3 4">
    <name type="scientific">Niveispirillum lacus</name>
    <dbReference type="NCBI Taxonomy" id="1981099"/>
    <lineage>
        <taxon>Bacteria</taxon>
        <taxon>Pseudomonadati</taxon>
        <taxon>Pseudomonadota</taxon>
        <taxon>Alphaproteobacteria</taxon>
        <taxon>Rhodospirillales</taxon>
        <taxon>Azospirillaceae</taxon>
        <taxon>Niveispirillum</taxon>
    </lineage>
</organism>
<dbReference type="InterPro" id="IPR039261">
    <property type="entry name" value="FNR_nucleotide-bd"/>
</dbReference>
<keyword evidence="4" id="KW-1185">Reference proteome</keyword>
<proteinExistence type="predicted"/>
<dbReference type="PROSITE" id="PS51384">
    <property type="entry name" value="FAD_FR"/>
    <property type="match status" value="1"/>
</dbReference>
<evidence type="ECO:0000259" key="1">
    <source>
        <dbReference type="PROSITE" id="PS51085"/>
    </source>
</evidence>
<name>A0A255YZ97_9PROT</name>
<dbReference type="Pfam" id="PF00111">
    <property type="entry name" value="Fer2"/>
    <property type="match status" value="1"/>
</dbReference>
<dbReference type="InterPro" id="IPR008333">
    <property type="entry name" value="Cbr1-like_FAD-bd_dom"/>
</dbReference>
<dbReference type="PANTHER" id="PTHR47354:SF2">
    <property type="entry name" value="BLR2392 PROTEIN"/>
    <property type="match status" value="1"/>
</dbReference>
<dbReference type="PROSITE" id="PS00197">
    <property type="entry name" value="2FE2S_FER_1"/>
    <property type="match status" value="1"/>
</dbReference>
<feature type="domain" description="2Fe-2S ferredoxin-type" evidence="1">
    <location>
        <begin position="232"/>
        <end position="323"/>
    </location>
</feature>